<dbReference type="HOGENOM" id="CLU_151446_0_0_1"/>
<accession>U9UCV7</accession>
<organism evidence="1">
    <name type="scientific">Rhizophagus irregularis (strain DAOM 181602 / DAOM 197198 / MUCL 43194)</name>
    <name type="common">Arbuscular mycorrhizal fungus</name>
    <name type="synonym">Glomus intraradices</name>
    <dbReference type="NCBI Taxonomy" id="747089"/>
    <lineage>
        <taxon>Eukaryota</taxon>
        <taxon>Fungi</taxon>
        <taxon>Fungi incertae sedis</taxon>
        <taxon>Mucoromycota</taxon>
        <taxon>Glomeromycotina</taxon>
        <taxon>Glomeromycetes</taxon>
        <taxon>Glomerales</taxon>
        <taxon>Glomeraceae</taxon>
        <taxon>Rhizophagus</taxon>
    </lineage>
</organism>
<gene>
    <name evidence="1" type="ORF">GLOINDRAFT_2261</name>
</gene>
<dbReference type="AlphaFoldDB" id="U9UCV7"/>
<dbReference type="PANTHER" id="PTHR31252">
    <property type="entry name" value="DUF4419 DOMAIN-CONTAINING PROTEIN"/>
    <property type="match status" value="1"/>
</dbReference>
<evidence type="ECO:0000313" key="1">
    <source>
        <dbReference type="EMBL" id="ESA18220.1"/>
    </source>
</evidence>
<name>U9UCV7_RHIID</name>
<sequence length="142" mass="16186">MVKAYFSYTGCTFCGIPKITLEGTLEDWTKLQEKVVQLPQLDLDIDFWLDRLDPVVWKLVETYKGEIDEKVWATIASRQQYVRVTMNSNELDVSPVIGWFVIDDKTAADEGEDTINNFAQKKFGLLGLLSINYAPDILLLCS</sequence>
<reference evidence="1" key="1">
    <citation type="submission" date="2013-07" db="EMBL/GenBank/DDBJ databases">
        <title>The genome of an arbuscular mycorrhizal fungus provides insights into the evolution of the oldest plant symbiosis.</title>
        <authorList>
            <consortium name="DOE Joint Genome Institute"/>
            <person name="Tisserant E."/>
            <person name="Malbreil M."/>
            <person name="Kuo A."/>
            <person name="Kohler A."/>
            <person name="Symeonidi A."/>
            <person name="Balestrini R."/>
            <person name="Charron P."/>
            <person name="Duensing N."/>
            <person name="Frei-dit-Frey N."/>
            <person name="Gianinazzi-Pearson V."/>
            <person name="Gilbert B."/>
            <person name="Handa Y."/>
            <person name="Hijri M."/>
            <person name="Kaul R."/>
            <person name="Kawaguchi M."/>
            <person name="Krajinski F."/>
            <person name="Lammers P."/>
            <person name="Lapierre D."/>
            <person name="Masclaux F.G."/>
            <person name="Murat C."/>
            <person name="Morin E."/>
            <person name="Ndikumana S."/>
            <person name="Pagni M."/>
            <person name="Petitpierre D."/>
            <person name="Requena N."/>
            <person name="Rosikiewicz P."/>
            <person name="Riley R."/>
            <person name="Saito K."/>
            <person name="San Clemente H."/>
            <person name="Shapiro H."/>
            <person name="van Tuinen D."/>
            <person name="Becard G."/>
            <person name="Bonfante P."/>
            <person name="Paszkowski U."/>
            <person name="Shachar-Hill Y."/>
            <person name="Young J.P."/>
            <person name="Sanders I.R."/>
            <person name="Henrissat B."/>
            <person name="Rensing S.A."/>
            <person name="Grigoriev I.V."/>
            <person name="Corradi N."/>
            <person name="Roux C."/>
            <person name="Martin F."/>
        </authorList>
    </citation>
    <scope>NUCLEOTIDE SEQUENCE</scope>
    <source>
        <strain evidence="1">DAOM 197198</strain>
    </source>
</reference>
<dbReference type="EMBL" id="KI279417">
    <property type="protein sequence ID" value="ESA18220.1"/>
    <property type="molecule type" value="Genomic_DNA"/>
</dbReference>
<dbReference type="InterPro" id="IPR025533">
    <property type="entry name" value="DUF4419"/>
</dbReference>
<protein>
    <submittedName>
        <fullName evidence="1">Uncharacterized protein</fullName>
    </submittedName>
</protein>
<proteinExistence type="predicted"/>
<dbReference type="PANTHER" id="PTHR31252:SF11">
    <property type="entry name" value="DUF4419 DOMAIN-CONTAINING PROTEIN"/>
    <property type="match status" value="1"/>
</dbReference>
<dbReference type="Pfam" id="PF14388">
    <property type="entry name" value="DUF4419"/>
    <property type="match status" value="1"/>
</dbReference>
<dbReference type="VEuPathDB" id="FungiDB:RhiirFUN_011703"/>